<keyword evidence="7 8" id="KW-0472">Membrane</keyword>
<comment type="subcellular location">
    <subcellularLocation>
        <location evidence="1 8">Cell membrane</location>
        <topology evidence="1 8">Multi-pass membrane protein</topology>
    </subcellularLocation>
</comment>
<keyword evidence="3" id="KW-0813">Transport</keyword>
<evidence type="ECO:0000313" key="10">
    <source>
        <dbReference type="Proteomes" id="UP000824260"/>
    </source>
</evidence>
<reference evidence="9" key="2">
    <citation type="journal article" date="2021" name="PeerJ">
        <title>Extensive microbial diversity within the chicken gut microbiome revealed by metagenomics and culture.</title>
        <authorList>
            <person name="Gilroy R."/>
            <person name="Ravi A."/>
            <person name="Getino M."/>
            <person name="Pursley I."/>
            <person name="Horton D.L."/>
            <person name="Alikhan N.F."/>
            <person name="Baker D."/>
            <person name="Gharbi K."/>
            <person name="Hall N."/>
            <person name="Watson M."/>
            <person name="Adriaenssens E.M."/>
            <person name="Foster-Nyarko E."/>
            <person name="Jarju S."/>
            <person name="Secka A."/>
            <person name="Antonio M."/>
            <person name="Oren A."/>
            <person name="Chaudhuri R.R."/>
            <person name="La Ragione R."/>
            <person name="Hildebrand F."/>
            <person name="Pallen M.J."/>
        </authorList>
    </citation>
    <scope>NUCLEOTIDE SEQUENCE</scope>
    <source>
        <strain evidence="9">ChiSjej6B24-2974</strain>
    </source>
</reference>
<dbReference type="Pfam" id="PF01925">
    <property type="entry name" value="TauE"/>
    <property type="match status" value="1"/>
</dbReference>
<evidence type="ECO:0000256" key="7">
    <source>
        <dbReference type="ARBA" id="ARBA00023136"/>
    </source>
</evidence>
<dbReference type="AlphaFoldDB" id="A0A9D1CXH6"/>
<evidence type="ECO:0000256" key="3">
    <source>
        <dbReference type="ARBA" id="ARBA00022448"/>
    </source>
</evidence>
<proteinExistence type="inferred from homology"/>
<feature type="transmembrane region" description="Helical" evidence="8">
    <location>
        <begin position="71"/>
        <end position="94"/>
    </location>
</feature>
<evidence type="ECO:0000313" key="9">
    <source>
        <dbReference type="EMBL" id="HIQ83856.1"/>
    </source>
</evidence>
<evidence type="ECO:0000256" key="1">
    <source>
        <dbReference type="ARBA" id="ARBA00004651"/>
    </source>
</evidence>
<feature type="transmembrane region" description="Helical" evidence="8">
    <location>
        <begin position="230"/>
        <end position="248"/>
    </location>
</feature>
<comment type="caution">
    <text evidence="9">The sequence shown here is derived from an EMBL/GenBank/DDBJ whole genome shotgun (WGS) entry which is preliminary data.</text>
</comment>
<comment type="similarity">
    <text evidence="2 8">Belongs to the 4-toluene sulfonate uptake permease (TSUP) (TC 2.A.102) family.</text>
</comment>
<keyword evidence="6 8" id="KW-1133">Transmembrane helix</keyword>
<evidence type="ECO:0000256" key="8">
    <source>
        <dbReference type="RuleBase" id="RU363041"/>
    </source>
</evidence>
<name>A0A9D1CXH6_9FIRM</name>
<dbReference type="PANTHER" id="PTHR30269:SF0">
    <property type="entry name" value="MEMBRANE TRANSPORTER PROTEIN YFCA-RELATED"/>
    <property type="match status" value="1"/>
</dbReference>
<dbReference type="InterPro" id="IPR002781">
    <property type="entry name" value="TM_pro_TauE-like"/>
</dbReference>
<evidence type="ECO:0000256" key="2">
    <source>
        <dbReference type="ARBA" id="ARBA00009142"/>
    </source>
</evidence>
<evidence type="ECO:0000256" key="4">
    <source>
        <dbReference type="ARBA" id="ARBA00022475"/>
    </source>
</evidence>
<accession>A0A9D1CXH6</accession>
<evidence type="ECO:0000256" key="6">
    <source>
        <dbReference type="ARBA" id="ARBA00022989"/>
    </source>
</evidence>
<protein>
    <recommendedName>
        <fullName evidence="8">Probable membrane transporter protein</fullName>
    </recommendedName>
</protein>
<organism evidence="9 10">
    <name type="scientific">Candidatus Pullichristensenella stercorigallinarum</name>
    <dbReference type="NCBI Taxonomy" id="2840909"/>
    <lineage>
        <taxon>Bacteria</taxon>
        <taxon>Bacillati</taxon>
        <taxon>Bacillota</taxon>
        <taxon>Clostridia</taxon>
        <taxon>Candidatus Pullichristensenella</taxon>
    </lineage>
</organism>
<dbReference type="GO" id="GO:0005886">
    <property type="term" value="C:plasma membrane"/>
    <property type="evidence" value="ECO:0007669"/>
    <property type="project" value="UniProtKB-SubCell"/>
</dbReference>
<feature type="transmembrane region" description="Helical" evidence="8">
    <location>
        <begin position="188"/>
        <end position="218"/>
    </location>
</feature>
<evidence type="ECO:0000256" key="5">
    <source>
        <dbReference type="ARBA" id="ARBA00022692"/>
    </source>
</evidence>
<dbReference type="Proteomes" id="UP000824260">
    <property type="component" value="Unassembled WGS sequence"/>
</dbReference>
<feature type="transmembrane region" description="Helical" evidence="8">
    <location>
        <begin position="139"/>
        <end position="168"/>
    </location>
</feature>
<dbReference type="EMBL" id="DVFZ01000115">
    <property type="protein sequence ID" value="HIQ83856.1"/>
    <property type="molecule type" value="Genomic_DNA"/>
</dbReference>
<sequence>MEVTAAMYWTVCPLVFLASLIDAIGGGGGLISLPAYYLAGLPPTLAAGTNKLSACFGTFVATVRFGRGHKLLLWPALLAVAGALPGAFVGAEILKMMDEAVVRTIMLVGVPLMALVVAFKRDTPARPREMTRGIYALCFLIGLGCGFYDGFFGPGAGTLMIMLFTWAAGMDMVTASGTAKPVNLASNLAALASFLISGDVLFRLAAPAIVCSIAGGWAGSKLAMRIGARLIRYVMLGVLVLLVARLAYEWLVAA</sequence>
<feature type="transmembrane region" description="Helical" evidence="8">
    <location>
        <begin position="6"/>
        <end position="31"/>
    </location>
</feature>
<gene>
    <name evidence="9" type="ORF">IAA52_12260</name>
</gene>
<dbReference type="PANTHER" id="PTHR30269">
    <property type="entry name" value="TRANSMEMBRANE PROTEIN YFCA"/>
    <property type="match status" value="1"/>
</dbReference>
<keyword evidence="5 8" id="KW-0812">Transmembrane</keyword>
<reference evidence="9" key="1">
    <citation type="submission" date="2020-10" db="EMBL/GenBank/DDBJ databases">
        <authorList>
            <person name="Gilroy R."/>
        </authorList>
    </citation>
    <scope>NUCLEOTIDE SEQUENCE</scope>
    <source>
        <strain evidence="9">ChiSjej6B24-2974</strain>
    </source>
</reference>
<feature type="transmembrane region" description="Helical" evidence="8">
    <location>
        <begin position="100"/>
        <end position="119"/>
    </location>
</feature>
<dbReference type="InterPro" id="IPR052017">
    <property type="entry name" value="TSUP"/>
</dbReference>
<keyword evidence="4 8" id="KW-1003">Cell membrane</keyword>